<dbReference type="PANTHER" id="PTHR16027:SF6">
    <property type="entry name" value="DILUTE DOMAIN-CONTAINING PROTEIN"/>
    <property type="match status" value="1"/>
</dbReference>
<evidence type="ECO:0000313" key="4">
    <source>
        <dbReference type="Proteomes" id="UP000006853"/>
    </source>
</evidence>
<dbReference type="Proteomes" id="UP000006853">
    <property type="component" value="Chromosome 3"/>
</dbReference>
<sequence length="753" mass="85777">MELDPWKALKQASSLVSSTDINYSKILAAKKSLELIGGKGDPISTLCLLASNGDLAKLASFVKENRHRLNDLDKSGLSPLVFAICFNHQDCMNLLISSGADVNQEDLLLGWTPVMWATYLSHQPLVTDLLSAGADPLKKSSKGTSCAVDLATPGSEMFNYYQTHGLLSNTHASDLVPSDNNSLHSLSNDLEDTSFSRENTLYKSSNFNPADENLDVLVSGKDQLFDFSVILPGQYVQFFDENIPQLIDYIFSLPEKYSHNTVYPAAIVYQCLRYASSKLESPGLVLNFLRLFLTRVRTFSNSTGGITTLEDANNLDILQISYWLSVLNFVYYYLLKDGACQFFVKYPKLLQELVDCIQAVQSQLAFSINYKLNLLVDECMLNYHSVPDLDNVVFKSDWKLFKNRKNIHKSTYEEIIEMLYPPSAKEQMKPSPIKVIQTLGALMYVLDLHNVNELMKQQTLSQVLYWLGSTMFNKVLSTKKYHTRLVAMQIRLNISTVEDWLRTNNLKPHKLQSMTFQDEGFPESIVDNQISLRNVTRFKSEPNNSNDSSFYYSNLFSIGKHMLLPLIELLQFIQVASSLGDEDMLRKTLDSFKTLTPVQLLKISKSYKYEIEEQRIDKKLNIFLKSILDSTNYPRDKNVHFKGNEEKLLLNENYISGVVLPNLLELTRLYSCDDHGNFNDGIFSRFQPTLPLEIEDDLFNIAEQERDMDNETKNEGEYDTEGNNVQVNEVFSDLQVPTSAVHKTWEEDNPWAS</sequence>
<reference key="2">
    <citation type="submission" date="2011-04" db="EMBL/GenBank/DDBJ databases">
        <title>High-quality genome sequence of Pichia pastoris CBS 7435.</title>
        <authorList>
            <person name="Kueberl A."/>
            <person name="Schneider J."/>
            <person name="Thallinger G.G."/>
            <person name="Anderl I."/>
            <person name="Wibberg D."/>
            <person name="Hajek T."/>
            <person name="Jaenicke S."/>
            <person name="Brinkrolf K."/>
            <person name="Goesmann A."/>
            <person name="Szczepanowski R."/>
            <person name="Puehler A."/>
            <person name="Schwab H."/>
            <person name="Glieder A."/>
            <person name="Pichler H."/>
        </authorList>
    </citation>
    <scope>NUCLEOTIDE SEQUENCE</scope>
    <source>
        <strain>CBS 7435</strain>
    </source>
</reference>
<dbReference type="GO" id="GO:0051020">
    <property type="term" value="F:GTPase binding"/>
    <property type="evidence" value="ECO:0007669"/>
    <property type="project" value="TreeGrafter"/>
</dbReference>
<organism evidence="3 4">
    <name type="scientific">Komagataella phaffii (strain ATCC 76273 / CBS 7435 / CECT 11047 / NRRL Y-11430 / Wegner 21-1)</name>
    <name type="common">Yeast</name>
    <name type="synonym">Pichia pastoris</name>
    <dbReference type="NCBI Taxonomy" id="981350"/>
    <lineage>
        <taxon>Eukaryota</taxon>
        <taxon>Fungi</taxon>
        <taxon>Dikarya</taxon>
        <taxon>Ascomycota</taxon>
        <taxon>Saccharomycotina</taxon>
        <taxon>Pichiomycetes</taxon>
        <taxon>Pichiales</taxon>
        <taxon>Pichiaceae</taxon>
        <taxon>Komagataella</taxon>
    </lineage>
</organism>
<evidence type="ECO:0000259" key="2">
    <source>
        <dbReference type="PROSITE" id="PS51126"/>
    </source>
</evidence>
<name>F2QUZ4_KOMPC</name>
<dbReference type="PROSITE" id="PS51126">
    <property type="entry name" value="DILUTE"/>
    <property type="match status" value="1"/>
</dbReference>
<accession>F2QUZ4</accession>
<dbReference type="SMART" id="SM01132">
    <property type="entry name" value="DIL"/>
    <property type="match status" value="1"/>
</dbReference>
<evidence type="ECO:0000256" key="1">
    <source>
        <dbReference type="PROSITE-ProRule" id="PRU00023"/>
    </source>
</evidence>
<reference evidence="3 4" key="1">
    <citation type="journal article" date="2011" name="J. Biotechnol.">
        <title>High-quality genome sequence of Pichia pastoris CBS7435.</title>
        <authorList>
            <person name="Kuberl A."/>
            <person name="Schneider J."/>
            <person name="Thallinger G.G."/>
            <person name="Anderl I."/>
            <person name="Wibberg D."/>
            <person name="Hajek T."/>
            <person name="Jaenicke S."/>
            <person name="Brinkrolf K."/>
            <person name="Goesmann A."/>
            <person name="Szczepanowski R."/>
            <person name="Puhler A."/>
            <person name="Schwab H."/>
            <person name="Glieder A."/>
            <person name="Pichler H."/>
        </authorList>
    </citation>
    <scope>NUCLEOTIDE SEQUENCE [LARGE SCALE GENOMIC DNA]</scope>
    <source>
        <strain evidence="4">ATCC 76273 / CBS 7435 / CECT 11047 / NRRL Y-11430 / Wegner 21-1</strain>
    </source>
</reference>
<gene>
    <name evidence="3" type="ordered locus">PP7435_Chr3-0251</name>
</gene>
<dbReference type="InterPro" id="IPR002710">
    <property type="entry name" value="Dilute_dom"/>
</dbReference>
<dbReference type="SMART" id="SM00248">
    <property type="entry name" value="ANK"/>
    <property type="match status" value="2"/>
</dbReference>
<dbReference type="PROSITE" id="PS50088">
    <property type="entry name" value="ANK_REPEAT"/>
    <property type="match status" value="1"/>
</dbReference>
<dbReference type="HOGENOM" id="CLU_019651_0_0_1"/>
<dbReference type="SUPFAM" id="SSF48403">
    <property type="entry name" value="Ankyrin repeat"/>
    <property type="match status" value="1"/>
</dbReference>
<dbReference type="EMBL" id="FR839630">
    <property type="protein sequence ID" value="CCA39222.1"/>
    <property type="molecule type" value="Genomic_DNA"/>
</dbReference>
<dbReference type="InterPro" id="IPR052072">
    <property type="entry name" value="Vascular_dev_regulator"/>
</dbReference>
<feature type="domain" description="Dilute" evidence="2">
    <location>
        <begin position="301"/>
        <end position="630"/>
    </location>
</feature>
<protein>
    <recommendedName>
        <fullName evidence="2">Dilute domain-containing protein</fullName>
    </recommendedName>
</protein>
<dbReference type="PANTHER" id="PTHR16027">
    <property type="entry name" value="DILUTE DOMAIN-CONTAINING PROTEIN YPR089W"/>
    <property type="match status" value="1"/>
</dbReference>
<dbReference type="Gene3D" id="1.25.40.20">
    <property type="entry name" value="Ankyrin repeat-containing domain"/>
    <property type="match status" value="1"/>
</dbReference>
<dbReference type="InterPro" id="IPR036770">
    <property type="entry name" value="Ankyrin_rpt-contain_sf"/>
</dbReference>
<dbReference type="Pfam" id="PF01843">
    <property type="entry name" value="DIL"/>
    <property type="match status" value="1"/>
</dbReference>
<dbReference type="InterPro" id="IPR002110">
    <property type="entry name" value="Ankyrin_rpt"/>
</dbReference>
<keyword evidence="1" id="KW-0040">ANK repeat</keyword>
<dbReference type="PROSITE" id="PS50297">
    <property type="entry name" value="ANK_REP_REGION"/>
    <property type="match status" value="1"/>
</dbReference>
<keyword evidence="4" id="KW-1185">Reference proteome</keyword>
<feature type="repeat" description="ANK" evidence="1">
    <location>
        <begin position="75"/>
        <end position="107"/>
    </location>
</feature>
<dbReference type="Pfam" id="PF12796">
    <property type="entry name" value="Ank_2"/>
    <property type="match status" value="1"/>
</dbReference>
<dbReference type="AlphaFoldDB" id="F2QUZ4"/>
<reference evidence="3 4" key="3">
    <citation type="journal article" date="2016" name="FEMS Yeast Res.">
        <title>Curation of the genome annotation of Pichia pastoris (Komagataella phaffii) CBS7435 from gene level to protein function.</title>
        <authorList>
            <person name="Valli M."/>
            <person name="Tatto N.E."/>
            <person name="Peymann A."/>
            <person name="Gruber C."/>
            <person name="Landes N."/>
            <person name="Ekker H."/>
            <person name="Thallinger G.G."/>
            <person name="Mattanovich D."/>
            <person name="Gasser B."/>
            <person name="Graf A.B."/>
        </authorList>
    </citation>
    <scope>GENOME REANNOTATION</scope>
    <source>
        <strain evidence="3 4">ATCC 76273 / CBS 7435 / CECT 11047 / NRRL Y-11430 / Wegner 21-1</strain>
    </source>
</reference>
<proteinExistence type="predicted"/>
<evidence type="ECO:0000313" key="3">
    <source>
        <dbReference type="EMBL" id="CCA39222.1"/>
    </source>
</evidence>